<dbReference type="Pfam" id="PF00271">
    <property type="entry name" value="Helicase_C"/>
    <property type="match status" value="1"/>
</dbReference>
<accession>A0A8J1UR80</accession>
<feature type="region of interest" description="Disordered" evidence="1">
    <location>
        <begin position="558"/>
        <end position="614"/>
    </location>
</feature>
<dbReference type="GO" id="GO:0005829">
    <property type="term" value="C:cytosol"/>
    <property type="evidence" value="ECO:0007669"/>
    <property type="project" value="TreeGrafter"/>
</dbReference>
<dbReference type="CDD" id="cd18787">
    <property type="entry name" value="SF2_C_DEAD"/>
    <property type="match status" value="1"/>
</dbReference>
<dbReference type="InterPro" id="IPR014001">
    <property type="entry name" value="Helicase_ATP-bd"/>
</dbReference>
<dbReference type="Pfam" id="PF00270">
    <property type="entry name" value="DEAD"/>
    <property type="match status" value="1"/>
</dbReference>
<feature type="region of interest" description="Disordered" evidence="1">
    <location>
        <begin position="49"/>
        <end position="71"/>
    </location>
</feature>
<dbReference type="GO" id="GO:0003676">
    <property type="term" value="F:nucleic acid binding"/>
    <property type="evidence" value="ECO:0007669"/>
    <property type="project" value="InterPro"/>
</dbReference>
<dbReference type="InterPro" id="IPR001650">
    <property type="entry name" value="Helicase_C-like"/>
</dbReference>
<evidence type="ECO:0000313" key="2">
    <source>
        <dbReference type="EMBL" id="CAH1793348.1"/>
    </source>
</evidence>
<dbReference type="EMBL" id="CAIIXF020000009">
    <property type="protein sequence ID" value="CAH1793348.1"/>
    <property type="molecule type" value="Genomic_DNA"/>
</dbReference>
<dbReference type="InterPro" id="IPR044742">
    <property type="entry name" value="DEAD/DEAH_RhlB"/>
</dbReference>
<dbReference type="SMART" id="SM00487">
    <property type="entry name" value="DEXDc"/>
    <property type="match status" value="1"/>
</dbReference>
<name>A0A8J1UR80_OWEFU</name>
<reference evidence="2" key="1">
    <citation type="submission" date="2022-03" db="EMBL/GenBank/DDBJ databases">
        <authorList>
            <person name="Martin C."/>
        </authorList>
    </citation>
    <scope>NUCLEOTIDE SEQUENCE</scope>
</reference>
<dbReference type="InterPro" id="IPR050079">
    <property type="entry name" value="DEAD_box_RNA_helicase"/>
</dbReference>
<dbReference type="PROSITE" id="PS51192">
    <property type="entry name" value="HELICASE_ATP_BIND_1"/>
    <property type="match status" value="1"/>
</dbReference>
<dbReference type="GO" id="GO:0003724">
    <property type="term" value="F:RNA helicase activity"/>
    <property type="evidence" value="ECO:0007669"/>
    <property type="project" value="InterPro"/>
</dbReference>
<dbReference type="CDD" id="cd00268">
    <property type="entry name" value="DEADc"/>
    <property type="match status" value="1"/>
</dbReference>
<comment type="caution">
    <text evidence="2">The sequence shown here is derived from an EMBL/GenBank/DDBJ whole genome shotgun (WGS) entry which is preliminary data.</text>
</comment>
<dbReference type="InterPro" id="IPR011545">
    <property type="entry name" value="DEAD/DEAH_box_helicase_dom"/>
</dbReference>
<dbReference type="Gene3D" id="3.40.50.300">
    <property type="entry name" value="P-loop containing nucleotide triphosphate hydrolases"/>
    <property type="match status" value="2"/>
</dbReference>
<dbReference type="PANTHER" id="PTHR47959:SF1">
    <property type="entry name" value="ATP-DEPENDENT RNA HELICASE DBPA"/>
    <property type="match status" value="1"/>
</dbReference>
<dbReference type="PROSITE" id="PS51195">
    <property type="entry name" value="Q_MOTIF"/>
    <property type="match status" value="1"/>
</dbReference>
<dbReference type="Proteomes" id="UP000749559">
    <property type="component" value="Unassembled WGS sequence"/>
</dbReference>
<dbReference type="InterPro" id="IPR014014">
    <property type="entry name" value="RNA_helicase_DEAD_Q_motif"/>
</dbReference>
<evidence type="ECO:0000313" key="3">
    <source>
        <dbReference type="Proteomes" id="UP000749559"/>
    </source>
</evidence>
<keyword evidence="3" id="KW-1185">Reference proteome</keyword>
<organism evidence="2 3">
    <name type="scientific">Owenia fusiformis</name>
    <name type="common">Polychaete worm</name>
    <dbReference type="NCBI Taxonomy" id="6347"/>
    <lineage>
        <taxon>Eukaryota</taxon>
        <taxon>Metazoa</taxon>
        <taxon>Spiralia</taxon>
        <taxon>Lophotrochozoa</taxon>
        <taxon>Annelida</taxon>
        <taxon>Polychaeta</taxon>
        <taxon>Sedentaria</taxon>
        <taxon>Canalipalpata</taxon>
        <taxon>Sabellida</taxon>
        <taxon>Oweniida</taxon>
        <taxon>Oweniidae</taxon>
        <taxon>Owenia</taxon>
    </lineage>
</organism>
<dbReference type="AlphaFoldDB" id="A0A8J1UR80"/>
<dbReference type="InterPro" id="IPR027417">
    <property type="entry name" value="P-loop_NTPase"/>
</dbReference>
<dbReference type="SUPFAM" id="SSF52540">
    <property type="entry name" value="P-loop containing nucleoside triphosphate hydrolases"/>
    <property type="match status" value="1"/>
</dbReference>
<feature type="compositionally biased region" description="Basic and acidic residues" evidence="1">
    <location>
        <begin position="558"/>
        <end position="568"/>
    </location>
</feature>
<dbReference type="PROSITE" id="PS51194">
    <property type="entry name" value="HELICASE_CTER"/>
    <property type="match status" value="1"/>
</dbReference>
<gene>
    <name evidence="2" type="ORF">OFUS_LOCUS18209</name>
</gene>
<dbReference type="SMART" id="SM00490">
    <property type="entry name" value="HELICc"/>
    <property type="match status" value="1"/>
</dbReference>
<dbReference type="OrthoDB" id="196131at2759"/>
<dbReference type="GO" id="GO:0005524">
    <property type="term" value="F:ATP binding"/>
    <property type="evidence" value="ECO:0007669"/>
    <property type="project" value="InterPro"/>
</dbReference>
<dbReference type="PANTHER" id="PTHR47959">
    <property type="entry name" value="ATP-DEPENDENT RNA HELICASE RHLE-RELATED"/>
    <property type="match status" value="1"/>
</dbReference>
<protein>
    <submittedName>
        <fullName evidence="2">Uncharacterized protein</fullName>
    </submittedName>
</protein>
<evidence type="ECO:0000256" key="1">
    <source>
        <dbReference type="SAM" id="MobiDB-lite"/>
    </source>
</evidence>
<proteinExistence type="predicted"/>
<sequence>MATSCSRAASKFGRFFFGYAVNRSSNVLNQWAGKGHLYTQVVSCASIHNDSRRHHPQSSRNFRVQQDQDDEDELYDVDEDDLDDLRQKHREAARTQHASSEGLKFSDFEISGKLKNRLEQLGYKEPFEIQAKTLPHTLGNRDVIGRALTGSGKTMAFSIPIVQKLQGRKRGRTKSPVAIVISPTRELCLQIHKSIQELDPGVRCAALYGGDPYHRQEMVIDRGIDVVCATPGRLNDHIERGNIMIDELEFLCLDEADELLTPNFKEQIENILMESPREKQVMLFSATLPPNITQITRQYMNDPVHVDIAGSQKLTTPLSVKHICMKAPSFHHITLVKHLLDQYEAERCIVFMATKVQCKEATNKLQAMGLKAEAIHSDCTQRRRENIMKAFRKGLIKVLVATDVAARGLDIPETDLIIQVEPPKNGTDFYIHRSGRTGRAGRDGVAVLLHSGRDWFLVKEIERLVKLEHVEAPDMNKYMVQDILERVKKVRENDIKNILPQLEELDLAPPKGKIILAAAMSILMNGGMEKSAPESRFERTSFRNDRFNNRFDRNDRYSRNYDSYDRSNSRFSGHRKPFRRDRRDFSDEWEDEPRNYRGKGFSRRGLADEDDDDF</sequence>